<feature type="compositionally biased region" description="Basic and acidic residues" evidence="1">
    <location>
        <begin position="202"/>
        <end position="215"/>
    </location>
</feature>
<dbReference type="RefSeq" id="WP_248824170.1">
    <property type="nucleotide sequence ID" value="NZ_JALKFT010000006.1"/>
</dbReference>
<comment type="caution">
    <text evidence="2">The sequence shown here is derived from an EMBL/GenBank/DDBJ whole genome shotgun (WGS) entry which is preliminary data.</text>
</comment>
<sequence>MWFLLIPPVALVVALVWVAMRSRPDRSSEAMITIAGYRRSMAALARPIPPASSTSDRRGAVGGDAFPFAPEGGGRSYRPDPDERIPHSRDGYGPDDRFWSDRDWSEFGWSDRDWLAGDWSDHGLADSDPRDHRLGEVDLPDRDPRGRDGYDTSLPARFNDDPFDVDSLDVDSLDIDPLDVDSLDVDDTYLLSPVTGPIVLDDLQKRPRPRPEGSE</sequence>
<proteinExistence type="predicted"/>
<dbReference type="EMBL" id="JALKFT010000006">
    <property type="protein sequence ID" value="MCK9875767.1"/>
    <property type="molecule type" value="Genomic_DNA"/>
</dbReference>
<feature type="region of interest" description="Disordered" evidence="1">
    <location>
        <begin position="125"/>
        <end position="163"/>
    </location>
</feature>
<feature type="region of interest" description="Disordered" evidence="1">
    <location>
        <begin position="196"/>
        <end position="215"/>
    </location>
</feature>
<reference evidence="2 3" key="1">
    <citation type="submission" date="2022-04" db="EMBL/GenBank/DDBJ databases">
        <title>Genome diversity in the genus Frankia.</title>
        <authorList>
            <person name="Carlos-Shanley C."/>
            <person name="Hahn D."/>
        </authorList>
    </citation>
    <scope>NUCLEOTIDE SEQUENCE [LARGE SCALE GENOMIC DNA]</scope>
    <source>
        <strain evidence="2 3">Ag45/Mut15</strain>
    </source>
</reference>
<evidence type="ECO:0008006" key="4">
    <source>
        <dbReference type="Google" id="ProtNLM"/>
    </source>
</evidence>
<feature type="compositionally biased region" description="Basic and acidic residues" evidence="1">
    <location>
        <begin position="125"/>
        <end position="150"/>
    </location>
</feature>
<evidence type="ECO:0000313" key="2">
    <source>
        <dbReference type="EMBL" id="MCK9875767.1"/>
    </source>
</evidence>
<feature type="compositionally biased region" description="Basic and acidic residues" evidence="1">
    <location>
        <begin position="77"/>
        <end position="92"/>
    </location>
</feature>
<dbReference type="Proteomes" id="UP001201873">
    <property type="component" value="Unassembled WGS sequence"/>
</dbReference>
<evidence type="ECO:0000313" key="3">
    <source>
        <dbReference type="Proteomes" id="UP001201873"/>
    </source>
</evidence>
<name>A0ABT0JW55_9ACTN</name>
<protein>
    <recommendedName>
        <fullName evidence="4">Secreted protein</fullName>
    </recommendedName>
</protein>
<organism evidence="2 3">
    <name type="scientific">Frankia umida</name>
    <dbReference type="NCBI Taxonomy" id="573489"/>
    <lineage>
        <taxon>Bacteria</taxon>
        <taxon>Bacillati</taxon>
        <taxon>Actinomycetota</taxon>
        <taxon>Actinomycetes</taxon>
        <taxon>Frankiales</taxon>
        <taxon>Frankiaceae</taxon>
        <taxon>Frankia</taxon>
    </lineage>
</organism>
<keyword evidence="3" id="KW-1185">Reference proteome</keyword>
<feature type="region of interest" description="Disordered" evidence="1">
    <location>
        <begin position="48"/>
        <end position="92"/>
    </location>
</feature>
<gene>
    <name evidence="2" type="ORF">MXD59_08265</name>
</gene>
<evidence type="ECO:0000256" key="1">
    <source>
        <dbReference type="SAM" id="MobiDB-lite"/>
    </source>
</evidence>
<accession>A0ABT0JW55</accession>